<dbReference type="EMBL" id="FNXT01000009">
    <property type="protein sequence ID" value="SZX59624.1"/>
    <property type="molecule type" value="Genomic_DNA"/>
</dbReference>
<keyword evidence="1" id="KW-0732">Signal</keyword>
<gene>
    <name evidence="2" type="ORF">BQ4739_LOCUS229</name>
</gene>
<evidence type="ECO:0000313" key="3">
    <source>
        <dbReference type="Proteomes" id="UP000256970"/>
    </source>
</evidence>
<feature type="signal peptide" evidence="1">
    <location>
        <begin position="1"/>
        <end position="25"/>
    </location>
</feature>
<evidence type="ECO:0000313" key="2">
    <source>
        <dbReference type="EMBL" id="SZX59624.1"/>
    </source>
</evidence>
<protein>
    <submittedName>
        <fullName evidence="2">Uncharacterized protein</fullName>
    </submittedName>
</protein>
<dbReference type="PROSITE" id="PS51257">
    <property type="entry name" value="PROKAR_LIPOPROTEIN"/>
    <property type="match status" value="1"/>
</dbReference>
<dbReference type="Proteomes" id="UP000256970">
    <property type="component" value="Unassembled WGS sequence"/>
</dbReference>
<dbReference type="AlphaFoldDB" id="A0A383V4W8"/>
<proteinExistence type="predicted"/>
<feature type="chain" id="PRO_5016723958" evidence="1">
    <location>
        <begin position="26"/>
        <end position="128"/>
    </location>
</feature>
<name>A0A383V4W8_TETOB</name>
<evidence type="ECO:0000256" key="1">
    <source>
        <dbReference type="SAM" id="SignalP"/>
    </source>
</evidence>
<accession>A0A383V4W8</accession>
<reference evidence="2 3" key="1">
    <citation type="submission" date="2016-10" db="EMBL/GenBank/DDBJ databases">
        <authorList>
            <person name="Cai Z."/>
        </authorList>
    </citation>
    <scope>NUCLEOTIDE SEQUENCE [LARGE SCALE GENOMIC DNA]</scope>
</reference>
<keyword evidence="3" id="KW-1185">Reference proteome</keyword>
<sequence>MIRSSAIMSVAVLACLIVAPAFVDASRPRGLLQNLRVGTNVPGLGRVGAGVVNSGGNLGAYGVAGAADAGASLRTTGGLRADADAGVGNRGFGVTGRLGNNGNPTADFGARTSAQRVANRLGGRAGGK</sequence>
<organism evidence="2 3">
    <name type="scientific">Tetradesmus obliquus</name>
    <name type="common">Green alga</name>
    <name type="synonym">Acutodesmus obliquus</name>
    <dbReference type="NCBI Taxonomy" id="3088"/>
    <lineage>
        <taxon>Eukaryota</taxon>
        <taxon>Viridiplantae</taxon>
        <taxon>Chlorophyta</taxon>
        <taxon>core chlorophytes</taxon>
        <taxon>Chlorophyceae</taxon>
        <taxon>CS clade</taxon>
        <taxon>Sphaeropleales</taxon>
        <taxon>Scenedesmaceae</taxon>
        <taxon>Tetradesmus</taxon>
    </lineage>
</organism>